<evidence type="ECO:0000256" key="1">
    <source>
        <dbReference type="ARBA" id="ARBA00004141"/>
    </source>
</evidence>
<protein>
    <submittedName>
        <fullName evidence="8">Uncharacterized protein</fullName>
    </submittedName>
</protein>
<dbReference type="InterPro" id="IPR030417">
    <property type="entry name" value="MS4A"/>
</dbReference>
<comment type="subcellular location">
    <subcellularLocation>
        <location evidence="1">Membrane</location>
        <topology evidence="1">Multi-pass membrane protein</topology>
    </subcellularLocation>
</comment>
<feature type="region of interest" description="Disordered" evidence="6">
    <location>
        <begin position="325"/>
        <end position="415"/>
    </location>
</feature>
<dbReference type="OrthoDB" id="6376264at2759"/>
<dbReference type="PANTHER" id="PTHR23320">
    <property type="entry name" value="MEMBRANE-SPANNING 4-DOMAINS SUBFAMILY A MS4A -RELATED"/>
    <property type="match status" value="1"/>
</dbReference>
<feature type="transmembrane region" description="Helical" evidence="7">
    <location>
        <begin position="204"/>
        <end position="223"/>
    </location>
</feature>
<sequence length="415" mass="45819">MSQHGLPAIPERVEDLDLHTLYVLSRGPPADAFHGSLQRPATASSGRSGPLDFVSVSSTACYGYRNGPQKYPSELRYSSSLVLGLGIVHVFFCFLSFLFGILGLIFEKNMNYMGTGIWCSFVFLMAGLTGVLACKRWYNDSSIVWFLAASAFSSIASILLFALTVYGMVSYLHWLYEQREAFLRGEYVPAIIHFDPGIGVTVNILVTSILEGVLSGVSTFVAYRGTKSKPYALRHGPLSHMFQERSHVTVISPTKFNPLCPENHRNGSQDDRLPEITELENSDGVPTEVSPEGEEEVQGNNPTSLDCSEGVRRSYLEEDFQETEYYASPYEEDARHLQGRIQQLLAEEDRSGDEEDSPECSEGHVRESDIQIETVDTQGVDDEKSDDPRHPDADPSKKHVPPDTGGSSGSASPTK</sequence>
<evidence type="ECO:0000256" key="7">
    <source>
        <dbReference type="SAM" id="Phobius"/>
    </source>
</evidence>
<dbReference type="PANTHER" id="PTHR23320:SF130">
    <property type="entry name" value="TRANSMEMBRANE PROTEIN 212"/>
    <property type="match status" value="1"/>
</dbReference>
<feature type="transmembrane region" description="Helical" evidence="7">
    <location>
        <begin position="112"/>
        <end position="132"/>
    </location>
</feature>
<organism evidence="8">
    <name type="scientific">Cyprideis torosa</name>
    <dbReference type="NCBI Taxonomy" id="163714"/>
    <lineage>
        <taxon>Eukaryota</taxon>
        <taxon>Metazoa</taxon>
        <taxon>Ecdysozoa</taxon>
        <taxon>Arthropoda</taxon>
        <taxon>Crustacea</taxon>
        <taxon>Oligostraca</taxon>
        <taxon>Ostracoda</taxon>
        <taxon>Podocopa</taxon>
        <taxon>Podocopida</taxon>
        <taxon>Cytherocopina</taxon>
        <taxon>Cytheroidea</taxon>
        <taxon>Cytherideidae</taxon>
        <taxon>Cyprideis</taxon>
    </lineage>
</organism>
<evidence type="ECO:0000313" key="8">
    <source>
        <dbReference type="EMBL" id="CAD7228343.1"/>
    </source>
</evidence>
<feature type="transmembrane region" description="Helical" evidence="7">
    <location>
        <begin position="144"/>
        <end position="169"/>
    </location>
</feature>
<keyword evidence="3 7" id="KW-0812">Transmembrane</keyword>
<dbReference type="InterPro" id="IPR007237">
    <property type="entry name" value="CD20-like"/>
</dbReference>
<keyword evidence="4 7" id="KW-1133">Transmembrane helix</keyword>
<evidence type="ECO:0000256" key="2">
    <source>
        <dbReference type="ARBA" id="ARBA00009565"/>
    </source>
</evidence>
<feature type="compositionally biased region" description="Acidic residues" evidence="6">
    <location>
        <begin position="350"/>
        <end position="359"/>
    </location>
</feature>
<dbReference type="Pfam" id="PF04103">
    <property type="entry name" value="CD20"/>
    <property type="match status" value="1"/>
</dbReference>
<evidence type="ECO:0000256" key="6">
    <source>
        <dbReference type="SAM" id="MobiDB-lite"/>
    </source>
</evidence>
<feature type="transmembrane region" description="Helical" evidence="7">
    <location>
        <begin position="81"/>
        <end position="106"/>
    </location>
</feature>
<dbReference type="EMBL" id="OB661492">
    <property type="protein sequence ID" value="CAD7228343.1"/>
    <property type="molecule type" value="Genomic_DNA"/>
</dbReference>
<accession>A0A7R8ZQZ4</accession>
<dbReference type="AlphaFoldDB" id="A0A7R8ZQZ4"/>
<feature type="region of interest" description="Disordered" evidence="6">
    <location>
        <begin position="258"/>
        <end position="310"/>
    </location>
</feature>
<feature type="compositionally biased region" description="Basic and acidic residues" evidence="6">
    <location>
        <begin position="386"/>
        <end position="401"/>
    </location>
</feature>
<name>A0A7R8ZQZ4_9CRUS</name>
<feature type="compositionally biased region" description="Basic and acidic residues" evidence="6">
    <location>
        <begin position="262"/>
        <end position="275"/>
    </location>
</feature>
<dbReference type="GO" id="GO:0016020">
    <property type="term" value="C:membrane"/>
    <property type="evidence" value="ECO:0007669"/>
    <property type="project" value="UniProtKB-SubCell"/>
</dbReference>
<comment type="similarity">
    <text evidence="2">Belongs to the MS4A family.</text>
</comment>
<keyword evidence="5 7" id="KW-0472">Membrane</keyword>
<evidence type="ECO:0000256" key="5">
    <source>
        <dbReference type="ARBA" id="ARBA00023136"/>
    </source>
</evidence>
<gene>
    <name evidence="8" type="ORF">CTOB1V02_LOCUS6229</name>
</gene>
<evidence type="ECO:0000256" key="3">
    <source>
        <dbReference type="ARBA" id="ARBA00022692"/>
    </source>
</evidence>
<proteinExistence type="inferred from homology"/>
<evidence type="ECO:0000256" key="4">
    <source>
        <dbReference type="ARBA" id="ARBA00022989"/>
    </source>
</evidence>
<reference evidence="8" key="1">
    <citation type="submission" date="2020-11" db="EMBL/GenBank/DDBJ databases">
        <authorList>
            <person name="Tran Van P."/>
        </authorList>
    </citation>
    <scope>NUCLEOTIDE SEQUENCE</scope>
</reference>